<reference evidence="2 3" key="1">
    <citation type="submission" date="2018-03" db="EMBL/GenBank/DDBJ databases">
        <title>Genomic Encyclopedia of Archaeal and Bacterial Type Strains, Phase II (KMG-II): from individual species to whole genera.</title>
        <authorList>
            <person name="Goeker M."/>
        </authorList>
    </citation>
    <scope>NUCLEOTIDE SEQUENCE [LARGE SCALE GENOMIC DNA]</scope>
    <source>
        <strain evidence="2 3">DSM 44720</strain>
    </source>
</reference>
<evidence type="ECO:0000313" key="2">
    <source>
        <dbReference type="EMBL" id="PRY39715.1"/>
    </source>
</evidence>
<sequence length="116" mass="12156">MLVYRRPTTPVEGRLEVPELVRRDMWSGLRRGALLGGGLFTAVMALILVLGGFGTVVSGSDQAPEGLLHTSLTGPVALTDGGFGPEASLVSLVVCLVAAVVLLRRVVRTGQIPPRP</sequence>
<keyword evidence="3" id="KW-1185">Reference proteome</keyword>
<protein>
    <submittedName>
        <fullName evidence="2">Uncharacterized protein</fullName>
    </submittedName>
</protein>
<gene>
    <name evidence="2" type="ORF">CLV43_107302</name>
</gene>
<keyword evidence="1" id="KW-0812">Transmembrane</keyword>
<keyword evidence="1" id="KW-1133">Transmembrane helix</keyword>
<organism evidence="2 3">
    <name type="scientific">Umezawaea tangerina</name>
    <dbReference type="NCBI Taxonomy" id="84725"/>
    <lineage>
        <taxon>Bacteria</taxon>
        <taxon>Bacillati</taxon>
        <taxon>Actinomycetota</taxon>
        <taxon>Actinomycetes</taxon>
        <taxon>Pseudonocardiales</taxon>
        <taxon>Pseudonocardiaceae</taxon>
        <taxon>Umezawaea</taxon>
    </lineage>
</organism>
<feature type="transmembrane region" description="Helical" evidence="1">
    <location>
        <begin position="32"/>
        <end position="57"/>
    </location>
</feature>
<accession>A0A2T0T215</accession>
<evidence type="ECO:0000256" key="1">
    <source>
        <dbReference type="SAM" id="Phobius"/>
    </source>
</evidence>
<dbReference type="EMBL" id="PVTF01000007">
    <property type="protein sequence ID" value="PRY39715.1"/>
    <property type="molecule type" value="Genomic_DNA"/>
</dbReference>
<keyword evidence="1" id="KW-0472">Membrane</keyword>
<name>A0A2T0T215_9PSEU</name>
<dbReference type="RefSeq" id="WP_106189627.1">
    <property type="nucleotide sequence ID" value="NZ_PVTF01000007.1"/>
</dbReference>
<dbReference type="OrthoDB" id="193898at2"/>
<evidence type="ECO:0000313" key="3">
    <source>
        <dbReference type="Proteomes" id="UP000239494"/>
    </source>
</evidence>
<comment type="caution">
    <text evidence="2">The sequence shown here is derived from an EMBL/GenBank/DDBJ whole genome shotgun (WGS) entry which is preliminary data.</text>
</comment>
<proteinExistence type="predicted"/>
<feature type="transmembrane region" description="Helical" evidence="1">
    <location>
        <begin position="87"/>
        <end position="107"/>
    </location>
</feature>
<dbReference type="Proteomes" id="UP000239494">
    <property type="component" value="Unassembled WGS sequence"/>
</dbReference>
<dbReference type="AlphaFoldDB" id="A0A2T0T215"/>